<reference evidence="4" key="1">
    <citation type="submission" date="2021-04" db="EMBL/GenBank/DDBJ databases">
        <title>Characterizing Neisseria spp. as novel respiratory pathobionts in bronchiectasis.</title>
        <authorList>
            <person name="Li L."/>
            <person name="Mac Aogain M."/>
            <person name="Xu T."/>
            <person name="Jaggi T.K."/>
            <person name="Chan L.Y."/>
            <person name="Keir H.R."/>
            <person name="Dicker A.J."/>
            <person name="Qu J."/>
            <person name="Liu Y."/>
            <person name="Chen H.S."/>
            <person name="Koh M.S."/>
            <person name="Ong T.H."/>
            <person name="Lim A.Y.H."/>
            <person name="Abisheganaden J."/>
            <person name="Low T.B."/>
            <person name="Oliver B.G."/>
            <person name="Tan N.S."/>
            <person name="Fang M."/>
            <person name="Chalmers J.D."/>
            <person name="Chotirmall S.H."/>
        </authorList>
    </citation>
    <scope>NUCLEOTIDE SEQUENCE</scope>
    <source>
        <strain evidence="4">TT0073</strain>
    </source>
</reference>
<feature type="signal peptide" evidence="3">
    <location>
        <begin position="1"/>
        <end position="22"/>
    </location>
</feature>
<dbReference type="EMBL" id="CP073116">
    <property type="protein sequence ID" value="UTG71843.1"/>
    <property type="molecule type" value="Genomic_DNA"/>
</dbReference>
<evidence type="ECO:0008006" key="6">
    <source>
        <dbReference type="Google" id="ProtNLM"/>
    </source>
</evidence>
<organism evidence="4 5">
    <name type="scientific">Neisseria subflava</name>
    <dbReference type="NCBI Taxonomy" id="28449"/>
    <lineage>
        <taxon>Bacteria</taxon>
        <taxon>Pseudomonadati</taxon>
        <taxon>Pseudomonadota</taxon>
        <taxon>Betaproteobacteria</taxon>
        <taxon>Neisseriales</taxon>
        <taxon>Neisseriaceae</taxon>
        <taxon>Neisseria</taxon>
    </lineage>
</organism>
<dbReference type="AlphaFoldDB" id="A0A9X9HXW3"/>
<feature type="coiled-coil region" evidence="1">
    <location>
        <begin position="382"/>
        <end position="435"/>
    </location>
</feature>
<evidence type="ECO:0000256" key="2">
    <source>
        <dbReference type="SAM" id="MobiDB-lite"/>
    </source>
</evidence>
<evidence type="ECO:0000313" key="5">
    <source>
        <dbReference type="Proteomes" id="UP001057305"/>
    </source>
</evidence>
<proteinExistence type="predicted"/>
<keyword evidence="1" id="KW-0175">Coiled coil</keyword>
<feature type="chain" id="PRO_5040909035" description="Periplasmic protein" evidence="3">
    <location>
        <begin position="23"/>
        <end position="438"/>
    </location>
</feature>
<evidence type="ECO:0000313" key="4">
    <source>
        <dbReference type="EMBL" id="UTG71843.1"/>
    </source>
</evidence>
<feature type="region of interest" description="Disordered" evidence="2">
    <location>
        <begin position="197"/>
        <end position="229"/>
    </location>
</feature>
<gene>
    <name evidence="4" type="ORF">KCG56_11010</name>
</gene>
<accession>A0A9X9HXW3</accession>
<keyword evidence="3" id="KW-0732">Signal</keyword>
<sequence>MKPFFCKTAIALSLTLPAAANAAEYVCNVEGITVYTSHQINNTCRVTDSYSLVETNVSQTNTEQLNLNSTLTEQQTDPKLVGTQNISDKTGVTNQKTTRSTADYYVPVIETQPAMAPVETKQYPVNTSAIFNTTPVVQVYPSAPIAQAQTTPQENHGSDSFFSPHTEQISTQTLAAPNMHTDQATTPQFLNHSLDLEPLDNKTAKSTTAEETAKTEVTHTEQTVSKTSINRKTKIKKTVTKPLNAENSSASSDKNNILTGSTTEIFALTDSVKPIEAIPAAAAIPTKPTKTPLPKAYGPTTDALFSDKDVDNDIKILLNGPIGGVTNTAEAANPRLNILLRNSIQKRQAKQNSQQYIRHKAPVRTIPATIAAPQPKPKETRKQVLQGEIRNEQAAIIRLQTQLNAAKQKGDQIKIQQLTRTINARQANIRAIQGEMSR</sequence>
<dbReference type="Proteomes" id="UP001057305">
    <property type="component" value="Chromosome"/>
</dbReference>
<name>A0A9X9HXW3_NEISU</name>
<dbReference type="RefSeq" id="WP_254321437.1">
    <property type="nucleotide sequence ID" value="NZ_CP073116.1"/>
</dbReference>
<evidence type="ECO:0000256" key="1">
    <source>
        <dbReference type="SAM" id="Coils"/>
    </source>
</evidence>
<protein>
    <recommendedName>
        <fullName evidence="6">Periplasmic protein</fullName>
    </recommendedName>
</protein>
<evidence type="ECO:0000256" key="3">
    <source>
        <dbReference type="SAM" id="SignalP"/>
    </source>
</evidence>